<evidence type="ECO:0000313" key="2">
    <source>
        <dbReference type="EMBL" id="GHI66867.1"/>
    </source>
</evidence>
<dbReference type="EMBL" id="BNEC01000003">
    <property type="protein sequence ID" value="GHI66867.1"/>
    <property type="molecule type" value="Genomic_DNA"/>
</dbReference>
<gene>
    <name evidence="2" type="ORF">Snoj_07850</name>
</gene>
<accession>A0ABQ3SFE9</accession>
<sequence length="144" mass="15403">MNRLRLLALRLVPRAPTPKRVRDAWLAAGVFAAVAVVVGRADPARPGRFPSCPFRALTGFDCPGCGSLRALYQLLHAHVAAAADYNLLLVAVLPCAASVWLRVVTGRATRRTAPPWWGPRAILVVIALWTVVRNLPVLGGALAA</sequence>
<keyword evidence="1" id="KW-0472">Membrane</keyword>
<dbReference type="RefSeq" id="WP_202185922.1">
    <property type="nucleotide sequence ID" value="NZ_BMRL01000007.1"/>
</dbReference>
<keyword evidence="1" id="KW-1133">Transmembrane helix</keyword>
<dbReference type="InterPro" id="IPR021215">
    <property type="entry name" value="DUF2752"/>
</dbReference>
<keyword evidence="1" id="KW-0812">Transmembrane</keyword>
<reference evidence="3" key="1">
    <citation type="submission" date="2023-07" db="EMBL/GenBank/DDBJ databases">
        <title>Whole genome shotgun sequence of Streptomyces nojiriensis NBRC 13794.</title>
        <authorList>
            <person name="Komaki H."/>
            <person name="Tamura T."/>
        </authorList>
    </citation>
    <scope>NUCLEOTIDE SEQUENCE [LARGE SCALE GENOMIC DNA]</scope>
    <source>
        <strain evidence="3">NBRC 13794</strain>
    </source>
</reference>
<keyword evidence="3" id="KW-1185">Reference proteome</keyword>
<feature type="transmembrane region" description="Helical" evidence="1">
    <location>
        <begin position="21"/>
        <end position="41"/>
    </location>
</feature>
<dbReference type="Pfam" id="PF10825">
    <property type="entry name" value="DUF2752"/>
    <property type="match status" value="1"/>
</dbReference>
<name>A0ABQ3SFE9_9ACTN</name>
<proteinExistence type="predicted"/>
<evidence type="ECO:0000256" key="1">
    <source>
        <dbReference type="SAM" id="Phobius"/>
    </source>
</evidence>
<dbReference type="GeneID" id="95593231"/>
<feature type="transmembrane region" description="Helical" evidence="1">
    <location>
        <begin position="85"/>
        <end position="104"/>
    </location>
</feature>
<protein>
    <recommendedName>
        <fullName evidence="4">DUF2752 domain-containing protein</fullName>
    </recommendedName>
</protein>
<evidence type="ECO:0008006" key="4">
    <source>
        <dbReference type="Google" id="ProtNLM"/>
    </source>
</evidence>
<comment type="caution">
    <text evidence="2">The sequence shown here is derived from an EMBL/GenBank/DDBJ whole genome shotgun (WGS) entry which is preliminary data.</text>
</comment>
<dbReference type="Proteomes" id="UP000613974">
    <property type="component" value="Unassembled WGS sequence"/>
</dbReference>
<evidence type="ECO:0000313" key="3">
    <source>
        <dbReference type="Proteomes" id="UP000613974"/>
    </source>
</evidence>
<organism evidence="2 3">
    <name type="scientific">Streptomyces nojiriensis</name>
    <dbReference type="NCBI Taxonomy" id="66374"/>
    <lineage>
        <taxon>Bacteria</taxon>
        <taxon>Bacillati</taxon>
        <taxon>Actinomycetota</taxon>
        <taxon>Actinomycetes</taxon>
        <taxon>Kitasatosporales</taxon>
        <taxon>Streptomycetaceae</taxon>
        <taxon>Streptomyces</taxon>
    </lineage>
</organism>
<feature type="transmembrane region" description="Helical" evidence="1">
    <location>
        <begin position="116"/>
        <end position="132"/>
    </location>
</feature>